<keyword evidence="1" id="KW-0472">Membrane</keyword>
<keyword evidence="1" id="KW-1133">Transmembrane helix</keyword>
<gene>
    <name evidence="2" type="ORF">UT61_C0001G0006</name>
</gene>
<evidence type="ECO:0000256" key="1">
    <source>
        <dbReference type="SAM" id="Phobius"/>
    </source>
</evidence>
<comment type="caution">
    <text evidence="2">The sequence shown here is derived from an EMBL/GenBank/DDBJ whole genome shotgun (WGS) entry which is preliminary data.</text>
</comment>
<feature type="transmembrane region" description="Helical" evidence="1">
    <location>
        <begin position="87"/>
        <end position="110"/>
    </location>
</feature>
<sequence length="154" mass="17030">MLETPHVVVAAAIAVKIANPALAIPIALGSHFVLEKVPHWNPHLNTEFKKYGKVTERSTKIVVVDAIASLILGSSIAYMMLPDVNHAVFVLVACLFGVLPDLIEAPYFFLRKKSQFLEKVWIPLQKSLQVDTSPLPGLTTQFITILAAFWWILG</sequence>
<evidence type="ECO:0000313" key="3">
    <source>
        <dbReference type="Proteomes" id="UP000034793"/>
    </source>
</evidence>
<feature type="transmembrane region" description="Helical" evidence="1">
    <location>
        <begin position="135"/>
        <end position="153"/>
    </location>
</feature>
<proteinExistence type="predicted"/>
<dbReference type="EMBL" id="LBXL01000001">
    <property type="protein sequence ID" value="KKR30822.1"/>
    <property type="molecule type" value="Genomic_DNA"/>
</dbReference>
<dbReference type="AlphaFoldDB" id="A0A0G0SYY8"/>
<reference evidence="2 3" key="1">
    <citation type="journal article" date="2015" name="Nature">
        <title>rRNA introns, odd ribosomes, and small enigmatic genomes across a large radiation of phyla.</title>
        <authorList>
            <person name="Brown C.T."/>
            <person name="Hug L.A."/>
            <person name="Thomas B.C."/>
            <person name="Sharon I."/>
            <person name="Castelle C.J."/>
            <person name="Singh A."/>
            <person name="Wilkins M.J."/>
            <person name="Williams K.H."/>
            <person name="Banfield J.F."/>
        </authorList>
    </citation>
    <scope>NUCLEOTIDE SEQUENCE [LARGE SCALE GENOMIC DNA]</scope>
</reference>
<organism evidence="2 3">
    <name type="scientific">Candidatus Woesebacteria bacterium GW2011_GWA1_39_8</name>
    <dbReference type="NCBI Taxonomy" id="1618552"/>
    <lineage>
        <taxon>Bacteria</taxon>
        <taxon>Candidatus Woeseibacteriota</taxon>
    </lineage>
</organism>
<name>A0A0G0SYY8_9BACT</name>
<dbReference type="Proteomes" id="UP000034793">
    <property type="component" value="Unassembled WGS sequence"/>
</dbReference>
<evidence type="ECO:0000313" key="2">
    <source>
        <dbReference type="EMBL" id="KKR30822.1"/>
    </source>
</evidence>
<protein>
    <submittedName>
        <fullName evidence="2">Uncharacterized protein</fullName>
    </submittedName>
</protein>
<keyword evidence="1" id="KW-0812">Transmembrane</keyword>
<feature type="transmembrane region" description="Helical" evidence="1">
    <location>
        <begin position="61"/>
        <end position="81"/>
    </location>
</feature>
<accession>A0A0G0SYY8</accession>